<keyword evidence="3" id="KW-1185">Reference proteome</keyword>
<evidence type="ECO:0000313" key="3">
    <source>
        <dbReference type="Proteomes" id="UP001244341"/>
    </source>
</evidence>
<reference evidence="2 3" key="1">
    <citation type="submission" date="2023-05" db="EMBL/GenBank/DDBJ databases">
        <title>A 100% complete, gapless, phased diploid assembly of the Scenedesmus obliquus UTEX 3031 genome.</title>
        <authorList>
            <person name="Biondi T.C."/>
            <person name="Hanschen E.R."/>
            <person name="Kwon T."/>
            <person name="Eng W."/>
            <person name="Kruse C.P.S."/>
            <person name="Koehler S.I."/>
            <person name="Kunde Y."/>
            <person name="Gleasner C.D."/>
            <person name="You Mak K.T."/>
            <person name="Polle J."/>
            <person name="Hovde B.T."/>
            <person name="Starkenburg S.R."/>
        </authorList>
    </citation>
    <scope>NUCLEOTIDE SEQUENCE [LARGE SCALE GENOMIC DNA]</scope>
    <source>
        <strain evidence="2 3">DOE0152z</strain>
    </source>
</reference>
<dbReference type="Gene3D" id="1.20.58.810">
    <property type="entry name" value="Photosystem II Pbs27"/>
    <property type="match status" value="1"/>
</dbReference>
<protein>
    <submittedName>
        <fullName evidence="2">Uncharacterized protein</fullName>
    </submittedName>
</protein>
<accession>A0ABY8UGG0</accession>
<sequence length="203" mass="22318">MQSLTFKRTCVRHVRSQQQRLVVRCSHSRSSSSSSKPAAQQQQQQSRRQQLLQSSALLVLLQAGEAAANVAEDLERQLPGLPAGQQAVELPKAYSRTMHKLVDALRASIEAEADGAKEAEVRRKADPAKELVREFVGKWQDNPAVAGDPSHDEMRGVLSELGRFYQSAGPRSRLSAEVKGRVLQRLAAVEAALPEQEKSLLGF</sequence>
<organism evidence="2 3">
    <name type="scientific">Tetradesmus obliquus</name>
    <name type="common">Green alga</name>
    <name type="synonym">Acutodesmus obliquus</name>
    <dbReference type="NCBI Taxonomy" id="3088"/>
    <lineage>
        <taxon>Eukaryota</taxon>
        <taxon>Viridiplantae</taxon>
        <taxon>Chlorophyta</taxon>
        <taxon>core chlorophytes</taxon>
        <taxon>Chlorophyceae</taxon>
        <taxon>CS clade</taxon>
        <taxon>Sphaeropleales</taxon>
        <taxon>Scenedesmaceae</taxon>
        <taxon>Tetradesmus</taxon>
    </lineage>
</organism>
<evidence type="ECO:0000313" key="2">
    <source>
        <dbReference type="EMBL" id="WIA20370.1"/>
    </source>
</evidence>
<feature type="compositionally biased region" description="Low complexity" evidence="1">
    <location>
        <begin position="28"/>
        <end position="47"/>
    </location>
</feature>
<dbReference type="Pfam" id="PF13326">
    <property type="entry name" value="PSII_Pbs27"/>
    <property type="match status" value="1"/>
</dbReference>
<dbReference type="InterPro" id="IPR038450">
    <property type="entry name" value="PSII_Psb27_sf"/>
</dbReference>
<dbReference type="PANTHER" id="PTHR34041:SF3">
    <property type="entry name" value="PHOTOSYSTEM II D1 PRECURSOR PROCESSING PROTEIN PSB27-H2, CHLOROPLASTIC"/>
    <property type="match status" value="1"/>
</dbReference>
<dbReference type="Proteomes" id="UP001244341">
    <property type="component" value="Chromosome 12b"/>
</dbReference>
<dbReference type="InterPro" id="IPR025585">
    <property type="entry name" value="PSII_Psb27"/>
</dbReference>
<dbReference type="EMBL" id="CP126219">
    <property type="protein sequence ID" value="WIA20370.1"/>
    <property type="molecule type" value="Genomic_DNA"/>
</dbReference>
<feature type="region of interest" description="Disordered" evidence="1">
    <location>
        <begin position="22"/>
        <end position="47"/>
    </location>
</feature>
<gene>
    <name evidence="2" type="ORF">OEZ85_004793</name>
</gene>
<dbReference type="PANTHER" id="PTHR34041">
    <property type="entry name" value="PHOTOSYSTEM II REPAIR PROTEIN PSB27-H1, CHLOROPLASTIC"/>
    <property type="match status" value="1"/>
</dbReference>
<proteinExistence type="inferred from homology"/>
<dbReference type="HAMAP" id="MF_01481">
    <property type="entry name" value="PSII_Psb27"/>
    <property type="match status" value="1"/>
</dbReference>
<name>A0ABY8UGG0_TETOB</name>
<evidence type="ECO:0000256" key="1">
    <source>
        <dbReference type="SAM" id="MobiDB-lite"/>
    </source>
</evidence>